<dbReference type="Gene3D" id="1.10.150.20">
    <property type="entry name" value="5' to 3' exonuclease, C-terminal subdomain"/>
    <property type="match status" value="1"/>
</dbReference>
<evidence type="ECO:0000256" key="2">
    <source>
        <dbReference type="ARBA" id="ARBA00022801"/>
    </source>
</evidence>
<dbReference type="InterPro" id="IPR038969">
    <property type="entry name" value="FEN"/>
</dbReference>
<dbReference type="GO" id="GO:0033567">
    <property type="term" value="P:DNA replication, Okazaki fragment processing"/>
    <property type="evidence" value="ECO:0007669"/>
    <property type="project" value="InterPro"/>
</dbReference>
<evidence type="ECO:0000313" key="7">
    <source>
        <dbReference type="Proteomes" id="UP000094578"/>
    </source>
</evidence>
<comment type="function">
    <text evidence="3">5'-3' exonuclease acting preferentially on double-stranded DNA.</text>
</comment>
<organism evidence="6 7">
    <name type="scientific">Paenibacillus nuruki</name>
    <dbReference type="NCBI Taxonomy" id="1886670"/>
    <lineage>
        <taxon>Bacteria</taxon>
        <taxon>Bacillati</taxon>
        <taxon>Bacillota</taxon>
        <taxon>Bacilli</taxon>
        <taxon>Bacillales</taxon>
        <taxon>Paenibacillaceae</taxon>
        <taxon>Paenibacillus</taxon>
    </lineage>
</organism>
<dbReference type="GO" id="GO:0017108">
    <property type="term" value="F:5'-flap endonuclease activity"/>
    <property type="evidence" value="ECO:0007669"/>
    <property type="project" value="InterPro"/>
</dbReference>
<dbReference type="InterPro" id="IPR020045">
    <property type="entry name" value="DNA_polI_H3TH"/>
</dbReference>
<keyword evidence="2 6" id="KW-0378">Hydrolase</keyword>
<proteinExistence type="predicted"/>
<sequence length="440" mass="50188">MNKVKVALSKKGTISSTITSLSSLLDRIPKMSVLKTIAIHNMYLTLEFEDTITSNNQNSNPQTCIWKDNILSKVFQKNNIRQSLIAIINELNSIQIRNNNVIDVTKVLISDQQPNDSVIEFHTTVSSFSKNPLVEIKSMATPVEYKEIEEPTFQERLLIIDFNNLVTTCYYAMAAREGSELIKSSQGLYTSAINPFLNRLISMIRKYMPTHLVFAMDVARSETFRRKLYLGYKANRDDKEKPDALTEQLSTARKLLHEMNIKVVESPAMEADDVIGYITKRWIKEDKGKVVILSNDKDLYQLLEKDVIQVIRDNSEMTHTKFFEKHGFECGLYADYKAICGEAGDNIPGTKGVGEKAAPLLLKEYGGVENILSNLENFPEKLKRYAKNFTKEKELTVLSKKLALLECDIPTLDHIPLEQFKMNINKRGMRTQMDLLNINL</sequence>
<dbReference type="EMBL" id="MDER01000052">
    <property type="protein sequence ID" value="ODP27504.1"/>
    <property type="molecule type" value="Genomic_DNA"/>
</dbReference>
<dbReference type="STRING" id="1886670.PTI45_03066"/>
<dbReference type="PANTHER" id="PTHR42646:SF2">
    <property type="entry name" value="5'-3' EXONUCLEASE FAMILY PROTEIN"/>
    <property type="match status" value="1"/>
</dbReference>
<comment type="caution">
    <text evidence="6">The sequence shown here is derived from an EMBL/GenBank/DDBJ whole genome shotgun (WGS) entry which is preliminary data.</text>
</comment>
<dbReference type="InterPro" id="IPR020046">
    <property type="entry name" value="5-3_exonucl_a-hlix_arch_N"/>
</dbReference>
<dbReference type="Proteomes" id="UP000094578">
    <property type="component" value="Unassembled WGS sequence"/>
</dbReference>
<dbReference type="InterPro" id="IPR002421">
    <property type="entry name" value="5-3_exonuclease"/>
</dbReference>
<evidence type="ECO:0000313" key="6">
    <source>
        <dbReference type="EMBL" id="ODP27504.1"/>
    </source>
</evidence>
<dbReference type="PATRIC" id="fig|1886670.3.peg.3114"/>
<evidence type="ECO:0000259" key="5">
    <source>
        <dbReference type="SMART" id="SM00475"/>
    </source>
</evidence>
<keyword evidence="7" id="KW-1185">Reference proteome</keyword>
<dbReference type="AlphaFoldDB" id="A0A1E3L1C4"/>
<accession>A0A1E3L1C4</accession>
<feature type="domain" description="5'-3' exonuclease" evidence="5">
    <location>
        <begin position="155"/>
        <end position="421"/>
    </location>
</feature>
<name>A0A1E3L1C4_9BACL</name>
<evidence type="ECO:0000256" key="1">
    <source>
        <dbReference type="ARBA" id="ARBA00022722"/>
    </source>
</evidence>
<dbReference type="Pfam" id="PF02739">
    <property type="entry name" value="5_3_exonuc_N"/>
    <property type="match status" value="1"/>
</dbReference>
<dbReference type="CDD" id="cd09898">
    <property type="entry name" value="H3TH_53EXO"/>
    <property type="match status" value="1"/>
</dbReference>
<dbReference type="Gene3D" id="3.40.50.1010">
    <property type="entry name" value="5'-nuclease"/>
    <property type="match status" value="1"/>
</dbReference>
<dbReference type="RefSeq" id="WP_069328468.1">
    <property type="nucleotide sequence ID" value="NZ_MDER01000052.1"/>
</dbReference>
<keyword evidence="1" id="KW-0540">Nuclease</keyword>
<dbReference type="SUPFAM" id="SSF88723">
    <property type="entry name" value="PIN domain-like"/>
    <property type="match status" value="1"/>
</dbReference>
<dbReference type="Pfam" id="PF01367">
    <property type="entry name" value="5_3_exonuc"/>
    <property type="match status" value="1"/>
</dbReference>
<dbReference type="SMART" id="SM00475">
    <property type="entry name" value="53EXOc"/>
    <property type="match status" value="1"/>
</dbReference>
<evidence type="ECO:0000256" key="3">
    <source>
        <dbReference type="ARBA" id="ARBA00049957"/>
    </source>
</evidence>
<gene>
    <name evidence="6" type="ORF">PTI45_03066</name>
</gene>
<protein>
    <recommendedName>
        <fullName evidence="4">5'-3' exonuclease</fullName>
    </recommendedName>
</protein>
<reference evidence="6 7" key="1">
    <citation type="submission" date="2016-08" db="EMBL/GenBank/DDBJ databases">
        <title>Genome sequencing of Paenibacillus sp. TI45-13ar, isolated from Korean traditional nuruk.</title>
        <authorList>
            <person name="Kim S.-J."/>
        </authorList>
    </citation>
    <scope>NUCLEOTIDE SEQUENCE [LARGE SCALE GENOMIC DNA]</scope>
    <source>
        <strain evidence="6 7">TI45-13ar</strain>
    </source>
</reference>
<dbReference type="CDD" id="cd09859">
    <property type="entry name" value="PIN_53EXO"/>
    <property type="match status" value="1"/>
</dbReference>
<dbReference type="InterPro" id="IPR029060">
    <property type="entry name" value="PIN-like_dom_sf"/>
</dbReference>
<dbReference type="InterPro" id="IPR036279">
    <property type="entry name" value="5-3_exonuclease_C_sf"/>
</dbReference>
<dbReference type="PANTHER" id="PTHR42646">
    <property type="entry name" value="FLAP ENDONUCLEASE XNI"/>
    <property type="match status" value="1"/>
</dbReference>
<evidence type="ECO:0000256" key="4">
    <source>
        <dbReference type="ARBA" id="ARBA00050026"/>
    </source>
</evidence>
<dbReference type="GO" id="GO:0003677">
    <property type="term" value="F:DNA binding"/>
    <property type="evidence" value="ECO:0007669"/>
    <property type="project" value="InterPro"/>
</dbReference>
<dbReference type="GO" id="GO:0008409">
    <property type="term" value="F:5'-3' exonuclease activity"/>
    <property type="evidence" value="ECO:0007669"/>
    <property type="project" value="InterPro"/>
</dbReference>
<dbReference type="SUPFAM" id="SSF47807">
    <property type="entry name" value="5' to 3' exonuclease, C-terminal subdomain"/>
    <property type="match status" value="1"/>
</dbReference>